<dbReference type="PROSITE" id="PS50305">
    <property type="entry name" value="SIRTUIN"/>
    <property type="match status" value="1"/>
</dbReference>
<dbReference type="InterPro" id="IPR026591">
    <property type="entry name" value="Sirtuin_cat_small_dom_sf"/>
</dbReference>
<dbReference type="Proteomes" id="UP000002009">
    <property type="component" value="Chromosome 7"/>
</dbReference>
<dbReference type="Gene3D" id="3.30.1600.10">
    <property type="entry name" value="SIR2/SIRT2 'Small Domain"/>
    <property type="match status" value="1"/>
</dbReference>
<dbReference type="SUPFAM" id="SSF52467">
    <property type="entry name" value="DHS-like NAD/FAD-binding domain"/>
    <property type="match status" value="1"/>
</dbReference>
<protein>
    <submittedName>
        <fullName evidence="6">Histone deacetylase, SIR2 family</fullName>
    </submittedName>
</protein>
<dbReference type="Pfam" id="PF02146">
    <property type="entry name" value="SIR2"/>
    <property type="match status" value="1"/>
</dbReference>
<dbReference type="InterPro" id="IPR029035">
    <property type="entry name" value="DHS-like_NAD/FAD-binding_dom"/>
</dbReference>
<dbReference type="InterPro" id="IPR050134">
    <property type="entry name" value="NAD-dep_sirtuin_deacylases"/>
</dbReference>
<dbReference type="GO" id="GO:0046872">
    <property type="term" value="F:metal ion binding"/>
    <property type="evidence" value="ECO:0007669"/>
    <property type="project" value="UniProtKB-KW"/>
</dbReference>
<gene>
    <name evidence="6" type="ORF">MICPUN_60020</name>
</gene>
<dbReference type="InterPro" id="IPR003000">
    <property type="entry name" value="Sirtuin"/>
</dbReference>
<evidence type="ECO:0000256" key="3">
    <source>
        <dbReference type="PROSITE-ProRule" id="PRU00236"/>
    </source>
</evidence>
<keyword evidence="2" id="KW-0520">NAD</keyword>
<feature type="domain" description="Deacetylase sirtuin-type" evidence="5">
    <location>
        <begin position="72"/>
        <end position="386"/>
    </location>
</feature>
<organism evidence="6 7">
    <name type="scientific">Micromonas commoda (strain RCC299 / NOUM17 / CCMP2709)</name>
    <name type="common">Picoplanktonic green alga</name>
    <dbReference type="NCBI Taxonomy" id="296587"/>
    <lineage>
        <taxon>Eukaryota</taxon>
        <taxon>Viridiplantae</taxon>
        <taxon>Chlorophyta</taxon>
        <taxon>Mamiellophyceae</taxon>
        <taxon>Mamiellales</taxon>
        <taxon>Mamiellaceae</taxon>
        <taxon>Micromonas</taxon>
    </lineage>
</organism>
<dbReference type="Gene3D" id="3.40.50.1220">
    <property type="entry name" value="TPP-binding domain"/>
    <property type="match status" value="1"/>
</dbReference>
<feature type="binding site" evidence="3">
    <location>
        <position position="287"/>
    </location>
    <ligand>
        <name>Zn(2+)</name>
        <dbReference type="ChEBI" id="CHEBI:29105"/>
    </ligand>
</feature>
<dbReference type="OMA" id="RRHYWAR"/>
<evidence type="ECO:0000313" key="7">
    <source>
        <dbReference type="Proteomes" id="UP000002009"/>
    </source>
</evidence>
<dbReference type="GeneID" id="8244866"/>
<dbReference type="GO" id="GO:0017136">
    <property type="term" value="F:histone deacetylase activity, NAD-dependent"/>
    <property type="evidence" value="ECO:0007669"/>
    <property type="project" value="TreeGrafter"/>
</dbReference>
<dbReference type="AlphaFoldDB" id="C1EAC1"/>
<sequence>MAAKAMAAKAMAATASSTSFHLSARANMGFRRLKTSTSAAEASPSSSASKLTHVLATASRAGYGRRRPSTVPDCQPATAEEIASLASFIGSKERLLVITGAGCSTESNIPDYRSPTGAYSSGFKPMTHQDFLKTEANQRRYWARSFVGWRRFAEQTAPNDAHRAIAELQRESNVWRLITQNVDRLHQVAGAEDVLELHGSTHDVQCLACGAVSCRRRLQRRLADLNPRLAAAADAAIDPRSGEAPYDDGATPPSGGLASETPNLRTRPDGDVELDGELVVDFVVPPCEKCKHGPLKPAVVFFGDGVPLATAEEARRASDGCDGVLIVGSSVSTFSAFRLVRDAHVRGVPVAVLTCGWTRVDEMASVKVEKLAGEVLPRVVERLRREELWGF</sequence>
<dbReference type="InterPro" id="IPR026590">
    <property type="entry name" value="Ssirtuin_cat_dom"/>
</dbReference>
<accession>C1EAC1</accession>
<evidence type="ECO:0000256" key="4">
    <source>
        <dbReference type="SAM" id="MobiDB-lite"/>
    </source>
</evidence>
<feature type="region of interest" description="Disordered" evidence="4">
    <location>
        <begin position="239"/>
        <end position="264"/>
    </location>
</feature>
<keyword evidence="3" id="KW-0479">Metal-binding</keyword>
<dbReference type="RefSeq" id="XP_002503921.1">
    <property type="nucleotide sequence ID" value="XM_002503875.1"/>
</dbReference>
<feature type="binding site" evidence="3">
    <location>
        <position position="206"/>
    </location>
    <ligand>
        <name>Zn(2+)</name>
        <dbReference type="ChEBI" id="CHEBI:29105"/>
    </ligand>
</feature>
<dbReference type="OrthoDB" id="424302at2759"/>
<proteinExistence type="predicted"/>
<reference evidence="6 7" key="1">
    <citation type="journal article" date="2009" name="Science">
        <title>Green evolution and dynamic adaptations revealed by genomes of the marine picoeukaryotes Micromonas.</title>
        <authorList>
            <person name="Worden A.Z."/>
            <person name="Lee J.H."/>
            <person name="Mock T."/>
            <person name="Rouze P."/>
            <person name="Simmons M.P."/>
            <person name="Aerts A.L."/>
            <person name="Allen A.E."/>
            <person name="Cuvelier M.L."/>
            <person name="Derelle E."/>
            <person name="Everett M.V."/>
            <person name="Foulon E."/>
            <person name="Grimwood J."/>
            <person name="Gundlach H."/>
            <person name="Henrissat B."/>
            <person name="Napoli C."/>
            <person name="McDonald S.M."/>
            <person name="Parker M.S."/>
            <person name="Rombauts S."/>
            <person name="Salamov A."/>
            <person name="Von Dassow P."/>
            <person name="Badger J.H."/>
            <person name="Coutinho P.M."/>
            <person name="Demir E."/>
            <person name="Dubchak I."/>
            <person name="Gentemann C."/>
            <person name="Eikrem W."/>
            <person name="Gready J.E."/>
            <person name="John U."/>
            <person name="Lanier W."/>
            <person name="Lindquist E.A."/>
            <person name="Lucas S."/>
            <person name="Mayer K.F."/>
            <person name="Moreau H."/>
            <person name="Not F."/>
            <person name="Otillar R."/>
            <person name="Panaud O."/>
            <person name="Pangilinan J."/>
            <person name="Paulsen I."/>
            <person name="Piegu B."/>
            <person name="Poliakov A."/>
            <person name="Robbens S."/>
            <person name="Schmutz J."/>
            <person name="Toulza E."/>
            <person name="Wyss T."/>
            <person name="Zelensky A."/>
            <person name="Zhou K."/>
            <person name="Armbrust E.V."/>
            <person name="Bhattacharya D."/>
            <person name="Goodenough U.W."/>
            <person name="Van de Peer Y."/>
            <person name="Grigoriev I.V."/>
        </authorList>
    </citation>
    <scope>NUCLEOTIDE SEQUENCE [LARGE SCALE GENOMIC DNA]</scope>
    <source>
        <strain evidence="7">RCC299 / NOUM17</strain>
    </source>
</reference>
<feature type="binding site" evidence="3">
    <location>
        <position position="209"/>
    </location>
    <ligand>
        <name>Zn(2+)</name>
        <dbReference type="ChEBI" id="CHEBI:29105"/>
    </ligand>
</feature>
<dbReference type="PANTHER" id="PTHR11085:SF10">
    <property type="entry name" value="NAD-DEPENDENT PROTEIN DEACYLASE SIRTUIN-5, MITOCHONDRIAL-RELATED"/>
    <property type="match status" value="1"/>
</dbReference>
<keyword evidence="3" id="KW-0862">Zinc</keyword>
<dbReference type="PANTHER" id="PTHR11085">
    <property type="entry name" value="NAD-DEPENDENT PROTEIN DEACYLASE SIRTUIN-5, MITOCHONDRIAL-RELATED"/>
    <property type="match status" value="1"/>
</dbReference>
<evidence type="ECO:0000259" key="5">
    <source>
        <dbReference type="PROSITE" id="PS50305"/>
    </source>
</evidence>
<dbReference type="STRING" id="296587.C1EAC1"/>
<keyword evidence="7" id="KW-1185">Reference proteome</keyword>
<dbReference type="EMBL" id="CP001328">
    <property type="protein sequence ID" value="ACO65179.1"/>
    <property type="molecule type" value="Genomic_DNA"/>
</dbReference>
<name>C1EAC1_MICCC</name>
<dbReference type="FunCoup" id="C1EAC1">
    <property type="interactions" value="1271"/>
</dbReference>
<dbReference type="InParanoid" id="C1EAC1"/>
<evidence type="ECO:0000256" key="2">
    <source>
        <dbReference type="ARBA" id="ARBA00023027"/>
    </source>
</evidence>
<evidence type="ECO:0000313" key="6">
    <source>
        <dbReference type="EMBL" id="ACO65179.1"/>
    </source>
</evidence>
<dbReference type="GO" id="GO:0070403">
    <property type="term" value="F:NAD+ binding"/>
    <property type="evidence" value="ECO:0007669"/>
    <property type="project" value="InterPro"/>
</dbReference>
<dbReference type="KEGG" id="mis:MICPUN_60020"/>
<dbReference type="eggNOG" id="KOG2683">
    <property type="taxonomic scope" value="Eukaryota"/>
</dbReference>
<feature type="binding site" evidence="3">
    <location>
        <position position="290"/>
    </location>
    <ligand>
        <name>Zn(2+)</name>
        <dbReference type="ChEBI" id="CHEBI:29105"/>
    </ligand>
</feature>
<evidence type="ECO:0000256" key="1">
    <source>
        <dbReference type="ARBA" id="ARBA00022679"/>
    </source>
</evidence>
<feature type="active site" description="Proton acceptor" evidence="3">
    <location>
        <position position="198"/>
    </location>
</feature>
<keyword evidence="1" id="KW-0808">Transferase</keyword>